<comment type="subunit">
    <text evidence="7">Part of the ribosomal stalk of the 50S ribosomal subunit. Interacts with L10 and the large rRNA to form the base of the stalk. L10 forms an elongated spine to which L12 dimers bind in a sequential fashion forming a multimeric L10(L12)X complex.</text>
</comment>
<dbReference type="SMART" id="SM00649">
    <property type="entry name" value="RL11"/>
    <property type="match status" value="1"/>
</dbReference>
<comment type="similarity">
    <text evidence="1 7 8">Belongs to the universal ribosomal protein uL11 family.</text>
</comment>
<keyword evidence="13" id="KW-1185">Reference proteome</keyword>
<evidence type="ECO:0000256" key="7">
    <source>
        <dbReference type="HAMAP-Rule" id="MF_00736"/>
    </source>
</evidence>
<evidence type="ECO:0000256" key="3">
    <source>
        <dbReference type="ARBA" id="ARBA00022730"/>
    </source>
</evidence>
<dbReference type="GO" id="GO:0022625">
    <property type="term" value="C:cytosolic large ribosomal subunit"/>
    <property type="evidence" value="ECO:0007669"/>
    <property type="project" value="TreeGrafter"/>
</dbReference>
<dbReference type="PANTHER" id="PTHR11661:SF1">
    <property type="entry name" value="LARGE RIBOSOMAL SUBUNIT PROTEIN UL11M"/>
    <property type="match status" value="1"/>
</dbReference>
<sequence length="140" mass="15325">MKHVTKMIKLELEAGEANPAKVGKDLAPTGINLLQFCKAYNEQTKGKSGEIIPAEIIIYEDRTFSIQLKTPPAAFLLKKYATITKGANTTGHQQVGVITQAQLKKIAEIKLPDLNTTRIESAMKMIAGTAKSMGIRIEEK</sequence>
<dbReference type="InterPro" id="IPR036796">
    <property type="entry name" value="Ribosomal_uL11_N_sf"/>
</dbReference>
<dbReference type="SUPFAM" id="SSF54747">
    <property type="entry name" value="Ribosomal L11/L12e N-terminal domain"/>
    <property type="match status" value="1"/>
</dbReference>
<dbReference type="Gene3D" id="3.30.1550.10">
    <property type="entry name" value="Ribosomal protein L11/L12, N-terminal domain"/>
    <property type="match status" value="1"/>
</dbReference>
<dbReference type="InterPro" id="IPR036769">
    <property type="entry name" value="Ribosomal_uL11_C_sf"/>
</dbReference>
<dbReference type="AlphaFoldDB" id="A0A0L0QV02"/>
<dbReference type="PROSITE" id="PS00359">
    <property type="entry name" value="RIBOSOMAL_L11"/>
    <property type="match status" value="1"/>
</dbReference>
<keyword evidence="6 7" id="KW-0687">Ribonucleoprotein</keyword>
<accession>A0A0L0QV02</accession>
<dbReference type="NCBIfam" id="TIGR01632">
    <property type="entry name" value="L11_bact"/>
    <property type="match status" value="1"/>
</dbReference>
<evidence type="ECO:0000256" key="6">
    <source>
        <dbReference type="ARBA" id="ARBA00023274"/>
    </source>
</evidence>
<dbReference type="Proteomes" id="UP000036780">
    <property type="component" value="Unassembled WGS sequence"/>
</dbReference>
<feature type="domain" description="Large ribosomal subunit protein uL11 C-terminal" evidence="10">
    <location>
        <begin position="69"/>
        <end position="137"/>
    </location>
</feature>
<evidence type="ECO:0000259" key="11">
    <source>
        <dbReference type="Pfam" id="PF03946"/>
    </source>
</evidence>
<comment type="function">
    <text evidence="7 9">Forms part of the ribosomal stalk which helps the ribosome interact with GTP-bound translation factors.</text>
</comment>
<dbReference type="GO" id="GO:0003735">
    <property type="term" value="F:structural constituent of ribosome"/>
    <property type="evidence" value="ECO:0007669"/>
    <property type="project" value="InterPro"/>
</dbReference>
<evidence type="ECO:0000256" key="8">
    <source>
        <dbReference type="RuleBase" id="RU003978"/>
    </source>
</evidence>
<name>A0A0L0QV02_VIRPA</name>
<dbReference type="GeneID" id="66869303"/>
<evidence type="ECO:0000313" key="12">
    <source>
        <dbReference type="EMBL" id="KNE22414.1"/>
    </source>
</evidence>
<evidence type="ECO:0000256" key="2">
    <source>
        <dbReference type="ARBA" id="ARBA00022481"/>
    </source>
</evidence>
<dbReference type="PATRIC" id="fig|1473.5.peg.3313"/>
<proteinExistence type="inferred from homology"/>
<evidence type="ECO:0000313" key="13">
    <source>
        <dbReference type="Proteomes" id="UP000036780"/>
    </source>
</evidence>
<dbReference type="HAMAP" id="MF_00736">
    <property type="entry name" value="Ribosomal_uL11"/>
    <property type="match status" value="1"/>
</dbReference>
<dbReference type="FunFam" id="1.10.10.250:FF:000001">
    <property type="entry name" value="50S ribosomal protein L11"/>
    <property type="match status" value="1"/>
</dbReference>
<evidence type="ECO:0000259" key="10">
    <source>
        <dbReference type="Pfam" id="PF00298"/>
    </source>
</evidence>
<keyword evidence="2 7" id="KW-0488">Methylation</keyword>
<dbReference type="CDD" id="cd00349">
    <property type="entry name" value="Ribosomal_L11"/>
    <property type="match status" value="1"/>
</dbReference>
<dbReference type="EMBL" id="LGTO01000002">
    <property type="protein sequence ID" value="KNE22414.1"/>
    <property type="molecule type" value="Genomic_DNA"/>
</dbReference>
<organism evidence="12 13">
    <name type="scientific">Virgibacillus pantothenticus</name>
    <dbReference type="NCBI Taxonomy" id="1473"/>
    <lineage>
        <taxon>Bacteria</taxon>
        <taxon>Bacillati</taxon>
        <taxon>Bacillota</taxon>
        <taxon>Bacilli</taxon>
        <taxon>Bacillales</taxon>
        <taxon>Bacillaceae</taxon>
        <taxon>Virgibacillus</taxon>
    </lineage>
</organism>
<dbReference type="InterPro" id="IPR006519">
    <property type="entry name" value="Ribosomal_uL11_bac-typ"/>
</dbReference>
<evidence type="ECO:0000256" key="9">
    <source>
        <dbReference type="RuleBase" id="RU003979"/>
    </source>
</evidence>
<dbReference type="InterPro" id="IPR020785">
    <property type="entry name" value="Ribosomal_uL11_CS"/>
</dbReference>
<keyword evidence="5 7" id="KW-0689">Ribosomal protein</keyword>
<dbReference type="SUPFAM" id="SSF46906">
    <property type="entry name" value="Ribosomal protein L11, C-terminal domain"/>
    <property type="match status" value="1"/>
</dbReference>
<dbReference type="GO" id="GO:0070180">
    <property type="term" value="F:large ribosomal subunit rRNA binding"/>
    <property type="evidence" value="ECO:0007669"/>
    <property type="project" value="UniProtKB-UniRule"/>
</dbReference>
<dbReference type="GO" id="GO:0006412">
    <property type="term" value="P:translation"/>
    <property type="evidence" value="ECO:0007669"/>
    <property type="project" value="UniProtKB-UniRule"/>
</dbReference>
<comment type="PTM">
    <text evidence="7 9">One or more lysine residues are methylated.</text>
</comment>
<evidence type="ECO:0000256" key="5">
    <source>
        <dbReference type="ARBA" id="ARBA00022980"/>
    </source>
</evidence>
<protein>
    <recommendedName>
        <fullName evidence="7">Large ribosomal subunit protein uL11</fullName>
    </recommendedName>
</protein>
<keyword evidence="3 7" id="KW-0699">rRNA-binding</keyword>
<comment type="caution">
    <text evidence="12">The sequence shown here is derived from an EMBL/GenBank/DDBJ whole genome shotgun (WGS) entry which is preliminary data.</text>
</comment>
<dbReference type="Gene3D" id="1.10.10.250">
    <property type="entry name" value="Ribosomal protein L11, C-terminal domain"/>
    <property type="match status" value="1"/>
</dbReference>
<reference evidence="13" key="1">
    <citation type="submission" date="2015-07" db="EMBL/GenBank/DDBJ databases">
        <title>Fjat-10053 dsm26.</title>
        <authorList>
            <person name="Liu B."/>
            <person name="Wang J."/>
            <person name="Zhu Y."/>
            <person name="Liu G."/>
            <person name="Chen Q."/>
            <person name="Chen Z."/>
            <person name="Lan J."/>
            <person name="Che J."/>
            <person name="Ge C."/>
            <person name="Shi H."/>
            <person name="Pan Z."/>
            <person name="Liu X."/>
        </authorList>
    </citation>
    <scope>NUCLEOTIDE SEQUENCE [LARGE SCALE GENOMIC DNA]</scope>
    <source>
        <strain evidence="13">DSM 26</strain>
    </source>
</reference>
<dbReference type="Pfam" id="PF00298">
    <property type="entry name" value="Ribosomal_L11"/>
    <property type="match status" value="1"/>
</dbReference>
<keyword evidence="4 7" id="KW-0694">RNA-binding</keyword>
<dbReference type="InterPro" id="IPR020783">
    <property type="entry name" value="Ribosomal_uL11_C"/>
</dbReference>
<dbReference type="RefSeq" id="WP_050349888.1">
    <property type="nucleotide sequence ID" value="NZ_BOSN01000003.1"/>
</dbReference>
<gene>
    <name evidence="7" type="primary">rplK</name>
    <name evidence="12" type="ORF">AFK71_01990</name>
</gene>
<feature type="domain" description="Large ribosomal subunit protein uL11 N-terminal" evidence="11">
    <location>
        <begin position="8"/>
        <end position="64"/>
    </location>
</feature>
<dbReference type="InterPro" id="IPR020784">
    <property type="entry name" value="Ribosomal_uL11_N"/>
</dbReference>
<evidence type="ECO:0000256" key="4">
    <source>
        <dbReference type="ARBA" id="ARBA00022884"/>
    </source>
</evidence>
<dbReference type="Pfam" id="PF03946">
    <property type="entry name" value="Ribosomal_L11_N"/>
    <property type="match status" value="1"/>
</dbReference>
<dbReference type="InterPro" id="IPR000911">
    <property type="entry name" value="Ribosomal_uL11"/>
</dbReference>
<evidence type="ECO:0000256" key="1">
    <source>
        <dbReference type="ARBA" id="ARBA00010537"/>
    </source>
</evidence>
<dbReference type="OrthoDB" id="9802408at2"/>
<dbReference type="PANTHER" id="PTHR11661">
    <property type="entry name" value="60S RIBOSOMAL PROTEIN L12"/>
    <property type="match status" value="1"/>
</dbReference>